<organism evidence="2 3">
    <name type="scientific">Amorphotheca resinae ATCC 22711</name>
    <dbReference type="NCBI Taxonomy" id="857342"/>
    <lineage>
        <taxon>Eukaryota</taxon>
        <taxon>Fungi</taxon>
        <taxon>Dikarya</taxon>
        <taxon>Ascomycota</taxon>
        <taxon>Pezizomycotina</taxon>
        <taxon>Leotiomycetes</taxon>
        <taxon>Helotiales</taxon>
        <taxon>Amorphothecaceae</taxon>
        <taxon>Amorphotheca</taxon>
    </lineage>
</organism>
<feature type="region of interest" description="Disordered" evidence="1">
    <location>
        <begin position="1"/>
        <end position="71"/>
    </location>
</feature>
<dbReference type="GeneID" id="36574628"/>
<feature type="compositionally biased region" description="Polar residues" evidence="1">
    <location>
        <begin position="31"/>
        <end position="40"/>
    </location>
</feature>
<feature type="compositionally biased region" description="Basic and acidic residues" evidence="1">
    <location>
        <begin position="47"/>
        <end position="71"/>
    </location>
</feature>
<evidence type="ECO:0000256" key="1">
    <source>
        <dbReference type="SAM" id="MobiDB-lite"/>
    </source>
</evidence>
<evidence type="ECO:0000313" key="2">
    <source>
        <dbReference type="EMBL" id="PSS19988.1"/>
    </source>
</evidence>
<sequence>MPIPIFHPKETSSQSSGPPNPKPDSSIPAPSASQTSTNLHPASPRTEAQEAADRLYEERLEEEYAKREGGA</sequence>
<dbReference type="AlphaFoldDB" id="A0A2T3B2W9"/>
<dbReference type="Proteomes" id="UP000241818">
    <property type="component" value="Unassembled WGS sequence"/>
</dbReference>
<accession>A0A2T3B2W9</accession>
<name>A0A2T3B2W9_AMORE</name>
<proteinExistence type="predicted"/>
<evidence type="ECO:0000313" key="3">
    <source>
        <dbReference type="Proteomes" id="UP000241818"/>
    </source>
</evidence>
<dbReference type="EMBL" id="KZ679010">
    <property type="protein sequence ID" value="PSS19988.1"/>
    <property type="molecule type" value="Genomic_DNA"/>
</dbReference>
<dbReference type="InParanoid" id="A0A2T3B2W9"/>
<protein>
    <submittedName>
        <fullName evidence="2">Uncharacterized protein</fullName>
    </submittedName>
</protein>
<gene>
    <name evidence="2" type="ORF">M430DRAFT_34414</name>
</gene>
<reference evidence="2 3" key="1">
    <citation type="journal article" date="2018" name="New Phytol.">
        <title>Comparative genomics and transcriptomics depict ericoid mycorrhizal fungi as versatile saprotrophs and plant mutualists.</title>
        <authorList>
            <person name="Martino E."/>
            <person name="Morin E."/>
            <person name="Grelet G.A."/>
            <person name="Kuo A."/>
            <person name="Kohler A."/>
            <person name="Daghino S."/>
            <person name="Barry K.W."/>
            <person name="Cichocki N."/>
            <person name="Clum A."/>
            <person name="Dockter R.B."/>
            <person name="Hainaut M."/>
            <person name="Kuo R.C."/>
            <person name="LaButti K."/>
            <person name="Lindahl B.D."/>
            <person name="Lindquist E.A."/>
            <person name="Lipzen A."/>
            <person name="Khouja H.R."/>
            <person name="Magnuson J."/>
            <person name="Murat C."/>
            <person name="Ohm R.A."/>
            <person name="Singer S.W."/>
            <person name="Spatafora J.W."/>
            <person name="Wang M."/>
            <person name="Veneault-Fourrey C."/>
            <person name="Henrissat B."/>
            <person name="Grigoriev I.V."/>
            <person name="Martin F.M."/>
            <person name="Perotto S."/>
        </authorList>
    </citation>
    <scope>NUCLEOTIDE SEQUENCE [LARGE SCALE GENOMIC DNA]</scope>
    <source>
        <strain evidence="2 3">ATCC 22711</strain>
    </source>
</reference>
<keyword evidence="3" id="KW-1185">Reference proteome</keyword>
<dbReference type="RefSeq" id="XP_024721258.1">
    <property type="nucleotide sequence ID" value="XM_024866547.1"/>
</dbReference>